<comment type="catalytic activity">
    <reaction evidence="3">
        <text>3',5'-cyclic UMP + H2O = UMP + H(+)</text>
        <dbReference type="Rhea" id="RHEA:70575"/>
        <dbReference type="ChEBI" id="CHEBI:15377"/>
        <dbReference type="ChEBI" id="CHEBI:15378"/>
        <dbReference type="ChEBI" id="CHEBI:57865"/>
        <dbReference type="ChEBI" id="CHEBI:184387"/>
    </reaction>
    <physiologicalReaction direction="left-to-right" evidence="3">
        <dbReference type="Rhea" id="RHEA:70576"/>
    </physiologicalReaction>
</comment>
<comment type="catalytic activity">
    <reaction evidence="1">
        <text>3',5'-cyclic CMP + H2O = CMP + H(+)</text>
        <dbReference type="Rhea" id="RHEA:72675"/>
        <dbReference type="ChEBI" id="CHEBI:15377"/>
        <dbReference type="ChEBI" id="CHEBI:15378"/>
        <dbReference type="ChEBI" id="CHEBI:58003"/>
        <dbReference type="ChEBI" id="CHEBI:60377"/>
    </reaction>
    <physiologicalReaction direction="left-to-right" evidence="1">
        <dbReference type="Rhea" id="RHEA:72676"/>
    </physiologicalReaction>
</comment>
<accession>A0ABW3HU73</accession>
<sequence>MRLTEQVYLVGSGALGCNETDAYDCNIYFIDGGSERMLIDCGSGMGVEAILSNLKRLGYQATDINWIVVTHNHADHSGGAHELRLRTEAKLICSQRTASIVQIGESAMGLKAAKEQGIYPKDYQFIPITPDLIVRDGEQIRLGELSIQFLETPGHSFDQISVYCPELEALFCSDVIFAGGKIAIQQAADFSLVELEQSIRKMSKLQITDLYPGHWEPLPADRGATLHQAIKQFDAGIIPESIV</sequence>
<dbReference type="EC" id="3.-.-.-" evidence="5"/>
<dbReference type="PANTHER" id="PTHR42951">
    <property type="entry name" value="METALLO-BETA-LACTAMASE DOMAIN-CONTAINING"/>
    <property type="match status" value="1"/>
</dbReference>
<dbReference type="InterPro" id="IPR001279">
    <property type="entry name" value="Metallo-B-lactamas"/>
</dbReference>
<evidence type="ECO:0000256" key="2">
    <source>
        <dbReference type="ARBA" id="ARBA00034301"/>
    </source>
</evidence>
<protein>
    <submittedName>
        <fullName evidence="5">MBL fold metallo-hydrolase</fullName>
        <ecNumber evidence="5">3.-.-.-</ecNumber>
    </submittedName>
</protein>
<comment type="function">
    <text evidence="2">Counteracts the endogenous Pycsar antiviral defense system. Phosphodiesterase that enables metal-dependent hydrolysis of host cyclic nucleotide Pycsar defense signals such as cCMP and cUMP.</text>
</comment>
<dbReference type="EMBL" id="JBHTJZ010000030">
    <property type="protein sequence ID" value="MFD0961083.1"/>
    <property type="molecule type" value="Genomic_DNA"/>
</dbReference>
<evidence type="ECO:0000256" key="3">
    <source>
        <dbReference type="ARBA" id="ARBA00048505"/>
    </source>
</evidence>
<evidence type="ECO:0000256" key="1">
    <source>
        <dbReference type="ARBA" id="ARBA00034221"/>
    </source>
</evidence>
<organism evidence="5 6">
    <name type="scientific">Paenibacillus chungangensis</name>
    <dbReference type="NCBI Taxonomy" id="696535"/>
    <lineage>
        <taxon>Bacteria</taxon>
        <taxon>Bacillati</taxon>
        <taxon>Bacillota</taxon>
        <taxon>Bacilli</taxon>
        <taxon>Bacillales</taxon>
        <taxon>Paenibacillaceae</taxon>
        <taxon>Paenibacillus</taxon>
    </lineage>
</organism>
<dbReference type="InterPro" id="IPR050855">
    <property type="entry name" value="NDM-1-like"/>
</dbReference>
<reference evidence="6" key="1">
    <citation type="journal article" date="2019" name="Int. J. Syst. Evol. Microbiol.">
        <title>The Global Catalogue of Microorganisms (GCM) 10K type strain sequencing project: providing services to taxonomists for standard genome sequencing and annotation.</title>
        <authorList>
            <consortium name="The Broad Institute Genomics Platform"/>
            <consortium name="The Broad Institute Genome Sequencing Center for Infectious Disease"/>
            <person name="Wu L."/>
            <person name="Ma J."/>
        </authorList>
    </citation>
    <scope>NUCLEOTIDE SEQUENCE [LARGE SCALE GENOMIC DNA]</scope>
    <source>
        <strain evidence="6">CCUG 59129</strain>
    </source>
</reference>
<dbReference type="RefSeq" id="WP_377566309.1">
    <property type="nucleotide sequence ID" value="NZ_JBHTJZ010000030.1"/>
</dbReference>
<evidence type="ECO:0000313" key="5">
    <source>
        <dbReference type="EMBL" id="MFD0961083.1"/>
    </source>
</evidence>
<dbReference type="PANTHER" id="PTHR42951:SF4">
    <property type="entry name" value="ACYL-COENZYME A THIOESTERASE MBLAC2"/>
    <property type="match status" value="1"/>
</dbReference>
<proteinExistence type="predicted"/>
<feature type="domain" description="Metallo-beta-lactamase" evidence="4">
    <location>
        <begin position="24"/>
        <end position="214"/>
    </location>
</feature>
<name>A0ABW3HU73_9BACL</name>
<evidence type="ECO:0000313" key="6">
    <source>
        <dbReference type="Proteomes" id="UP001596989"/>
    </source>
</evidence>
<dbReference type="Pfam" id="PF00753">
    <property type="entry name" value="Lactamase_B"/>
    <property type="match status" value="1"/>
</dbReference>
<dbReference type="Proteomes" id="UP001596989">
    <property type="component" value="Unassembled WGS sequence"/>
</dbReference>
<keyword evidence="5" id="KW-0378">Hydrolase</keyword>
<dbReference type="PROSITE" id="PS51257">
    <property type="entry name" value="PROKAR_LIPOPROTEIN"/>
    <property type="match status" value="1"/>
</dbReference>
<dbReference type="Gene3D" id="3.60.15.10">
    <property type="entry name" value="Ribonuclease Z/Hydroxyacylglutathione hydrolase-like"/>
    <property type="match status" value="1"/>
</dbReference>
<gene>
    <name evidence="5" type="ORF">ACFQ2I_17100</name>
</gene>
<dbReference type="GO" id="GO:0016787">
    <property type="term" value="F:hydrolase activity"/>
    <property type="evidence" value="ECO:0007669"/>
    <property type="project" value="UniProtKB-KW"/>
</dbReference>
<dbReference type="SMART" id="SM00849">
    <property type="entry name" value="Lactamase_B"/>
    <property type="match status" value="1"/>
</dbReference>
<dbReference type="SUPFAM" id="SSF56281">
    <property type="entry name" value="Metallo-hydrolase/oxidoreductase"/>
    <property type="match status" value="1"/>
</dbReference>
<evidence type="ECO:0000259" key="4">
    <source>
        <dbReference type="SMART" id="SM00849"/>
    </source>
</evidence>
<keyword evidence="6" id="KW-1185">Reference proteome</keyword>
<dbReference type="CDD" id="cd06262">
    <property type="entry name" value="metallo-hydrolase-like_MBL-fold"/>
    <property type="match status" value="1"/>
</dbReference>
<comment type="caution">
    <text evidence="5">The sequence shown here is derived from an EMBL/GenBank/DDBJ whole genome shotgun (WGS) entry which is preliminary data.</text>
</comment>
<dbReference type="InterPro" id="IPR036866">
    <property type="entry name" value="RibonucZ/Hydroxyglut_hydro"/>
</dbReference>